<accession>A0ABT5SVF3</accession>
<sequence length="426" mass="45525">MKACAAGPELLGVRDPDAGAPYVARPVDDVLEDACGRDRPLVVVTGERLAGTSRATHRALRRMLGDRLLLPVTDPHSADLAAVLRAARGIAARSGPVVVVADDAPPALLDQLTADVHAALTPTVRLVLTTRRTFLDAHLAPATRARLEGALVTMPGDPPIGETVRPVARAHAVLDPVGWSSLVPLALLRVAVDHERLGVPLPLTPALLVELAPPHLAALGAPATSPGTLRSVVRELLRTDHGGLRLLHARPGGRTLAADRMFSPLADRDATGWAIPEDLARELWHRLAPDDRARVARVALARGDDQVALWLATGVPPDDLEPEALYRLGVVLSARSAAHAPEPGRWDGGALRWLTAALDGADADLVDRIRRAMLEIEERREGDVAVPEARRPADAEVAPAADARPEPERPSSRRLIYLRPRETSRS</sequence>
<keyword evidence="3" id="KW-1185">Reference proteome</keyword>
<organism evidence="2 3">
    <name type="scientific">Actinomycetospora lemnae</name>
    <dbReference type="NCBI Taxonomy" id="3019891"/>
    <lineage>
        <taxon>Bacteria</taxon>
        <taxon>Bacillati</taxon>
        <taxon>Actinomycetota</taxon>
        <taxon>Actinomycetes</taxon>
        <taxon>Pseudonocardiales</taxon>
        <taxon>Pseudonocardiaceae</taxon>
        <taxon>Actinomycetospora</taxon>
    </lineage>
</organism>
<evidence type="ECO:0000313" key="3">
    <source>
        <dbReference type="Proteomes" id="UP001300763"/>
    </source>
</evidence>
<evidence type="ECO:0000313" key="2">
    <source>
        <dbReference type="EMBL" id="MDD7966835.1"/>
    </source>
</evidence>
<reference evidence="2 3" key="1">
    <citation type="submission" date="2023-02" db="EMBL/GenBank/DDBJ databases">
        <title>Genome sequencing required for Actinomycetospora new species description.</title>
        <authorList>
            <person name="Saimee Y."/>
            <person name="Duangmal K."/>
        </authorList>
    </citation>
    <scope>NUCLEOTIDE SEQUENCE [LARGE SCALE GENOMIC DNA]</scope>
    <source>
        <strain evidence="2 3">DW7H6</strain>
    </source>
</reference>
<proteinExistence type="predicted"/>
<dbReference type="EMBL" id="JAQZAO010000006">
    <property type="protein sequence ID" value="MDD7966835.1"/>
    <property type="molecule type" value="Genomic_DNA"/>
</dbReference>
<feature type="region of interest" description="Disordered" evidence="1">
    <location>
        <begin position="381"/>
        <end position="426"/>
    </location>
</feature>
<comment type="caution">
    <text evidence="2">The sequence shown here is derived from an EMBL/GenBank/DDBJ whole genome shotgun (WGS) entry which is preliminary data.</text>
</comment>
<dbReference type="Proteomes" id="UP001300763">
    <property type="component" value="Unassembled WGS sequence"/>
</dbReference>
<name>A0ABT5SVF3_9PSEU</name>
<dbReference type="RefSeq" id="WP_274201364.1">
    <property type="nucleotide sequence ID" value="NZ_JAQZAO010000006.1"/>
</dbReference>
<gene>
    <name evidence="2" type="ORF">PGB27_15980</name>
</gene>
<protein>
    <submittedName>
        <fullName evidence="2">Uncharacterized protein</fullName>
    </submittedName>
</protein>
<feature type="compositionally biased region" description="Basic and acidic residues" evidence="1">
    <location>
        <begin position="381"/>
        <end position="394"/>
    </location>
</feature>
<evidence type="ECO:0000256" key="1">
    <source>
        <dbReference type="SAM" id="MobiDB-lite"/>
    </source>
</evidence>